<evidence type="ECO:0000256" key="1">
    <source>
        <dbReference type="SAM" id="Coils"/>
    </source>
</evidence>
<proteinExistence type="predicted"/>
<dbReference type="Proteomes" id="UP001140206">
    <property type="component" value="Chromosome 5"/>
</dbReference>
<dbReference type="PANTHER" id="PTHR33427">
    <property type="entry name" value="HNH ENDONUCLEASE"/>
    <property type="match status" value="1"/>
</dbReference>
<organism evidence="3 4">
    <name type="scientific">Rhynchospora pubera</name>
    <dbReference type="NCBI Taxonomy" id="906938"/>
    <lineage>
        <taxon>Eukaryota</taxon>
        <taxon>Viridiplantae</taxon>
        <taxon>Streptophyta</taxon>
        <taxon>Embryophyta</taxon>
        <taxon>Tracheophyta</taxon>
        <taxon>Spermatophyta</taxon>
        <taxon>Magnoliopsida</taxon>
        <taxon>Liliopsida</taxon>
        <taxon>Poales</taxon>
        <taxon>Cyperaceae</taxon>
        <taxon>Cyperoideae</taxon>
        <taxon>Rhynchosporeae</taxon>
        <taxon>Rhynchospora</taxon>
    </lineage>
</organism>
<reference evidence="3" key="1">
    <citation type="submission" date="2022-08" db="EMBL/GenBank/DDBJ databases">
        <authorList>
            <person name="Marques A."/>
        </authorList>
    </citation>
    <scope>NUCLEOTIDE SEQUENCE</scope>
    <source>
        <strain evidence="3">RhyPub2mFocal</strain>
        <tissue evidence="3">Leaves</tissue>
    </source>
</reference>
<gene>
    <name evidence="3" type="ORF">LUZ62_086693</name>
</gene>
<accession>A0AAV8CE94</accession>
<dbReference type="PANTHER" id="PTHR33427:SF2">
    <property type="entry name" value="TRICHOHYALIN"/>
    <property type="match status" value="1"/>
</dbReference>
<evidence type="ECO:0000313" key="3">
    <source>
        <dbReference type="EMBL" id="KAJ4752288.1"/>
    </source>
</evidence>
<keyword evidence="4" id="KW-1185">Reference proteome</keyword>
<keyword evidence="1" id="KW-0175">Coiled coil</keyword>
<evidence type="ECO:0000256" key="2">
    <source>
        <dbReference type="SAM" id="MobiDB-lite"/>
    </source>
</evidence>
<dbReference type="EMBL" id="JAMFTS010000005">
    <property type="protein sequence ID" value="KAJ4752288.1"/>
    <property type="molecule type" value="Genomic_DNA"/>
</dbReference>
<name>A0AAV8CE94_9POAL</name>
<comment type="caution">
    <text evidence="3">The sequence shown here is derived from an EMBL/GenBank/DDBJ whole genome shotgun (WGS) entry which is preliminary data.</text>
</comment>
<feature type="coiled-coil region" evidence="1">
    <location>
        <begin position="386"/>
        <end position="430"/>
    </location>
</feature>
<feature type="region of interest" description="Disordered" evidence="2">
    <location>
        <begin position="311"/>
        <end position="330"/>
    </location>
</feature>
<dbReference type="AlphaFoldDB" id="A0AAV8CE94"/>
<sequence length="712" mass="81764">MATRMAFTEEERAIDETLGYPKAYAKLCKSPNLLGPYSHGSPFTFLPYMLQPQEALKIKEVNEMFPVIDPEAVPSVNPRGFVNLLWKQLDHLGNAGFDPALFRVDPFGNVLYLHADTTSPLSWEIDHWFPCARGGKTVPSNLRIVQSHVCKKKGHKLEFLIPWWDLQIGISVNQFLSIFASKDSDYRKRAFYFLFADGENEELNAVQSVEAHAFPQHFNETRKKSGLAPAAIVSTRSSDVSVLKPVDINRSTRPTYPMIAALKFQHKKDNGSLDPNISKENSNPNVDSDFSANPHFSIAMARDSLRQRDEAKKKQLAEMEETDGEVEKLKEKNEEERVEIQGLEELLIKKKRRAEKCRHLAEAQAQYKSMLEKMIRDAMHQSVIYKEQLRLNQAATNALMARLEAQRSICDSSENELRRKFKQRDEMETQIKQFCDKSRKRSRIENHDAAFSEGKQDLRSRFSSRRHGRKPLTKELRVFLEEEQRASETGDEKLNLNKNRVRRFSLVERGSTSVNEKLETLSIRDLNDLKGKGPLVREPPYKLDMEKLRRRTVDSISKNEIDEEEEEEENEEHMNEIGRGNVDKWLQMLIDNSQEDPMIDDITAPSDEITEVEKAYSDSDSKKTKVNAARKSFHVREREERKVVDLPRTESTRAFRSLPSSPSSVILGMKKGVDCIGRKPKVVGEDEEYGYLDSNSVNNGKFVKAIRKALIK</sequence>
<protein>
    <submittedName>
        <fullName evidence="3">FCH and double SH3 domains 1</fullName>
    </submittedName>
</protein>
<evidence type="ECO:0000313" key="4">
    <source>
        <dbReference type="Proteomes" id="UP001140206"/>
    </source>
</evidence>